<evidence type="ECO:0000256" key="15">
    <source>
        <dbReference type="PROSITE-ProRule" id="PRU01356"/>
    </source>
</evidence>
<dbReference type="PANTHER" id="PTHR37928">
    <property type="entry name" value="CFEM DOMAIN PROTEIN (AFU_ORTHOLOGUE AFUA_6G14090)"/>
    <property type="match status" value="1"/>
</dbReference>
<evidence type="ECO:0000256" key="8">
    <source>
        <dbReference type="ARBA" id="ARBA00022723"/>
    </source>
</evidence>
<dbReference type="GO" id="GO:0005886">
    <property type="term" value="C:plasma membrane"/>
    <property type="evidence" value="ECO:0007669"/>
    <property type="project" value="UniProtKB-SubCell"/>
</dbReference>
<dbReference type="GO" id="GO:0098552">
    <property type="term" value="C:side of membrane"/>
    <property type="evidence" value="ECO:0007669"/>
    <property type="project" value="UniProtKB-KW"/>
</dbReference>
<feature type="chain" id="PRO_5043552885" description="CFEM domain-containing protein" evidence="18">
    <location>
        <begin position="26"/>
        <end position="297"/>
    </location>
</feature>
<keyword evidence="8" id="KW-0479">Metal-binding</keyword>
<dbReference type="PROSITE" id="PS52012">
    <property type="entry name" value="CFEM"/>
    <property type="match status" value="1"/>
</dbReference>
<dbReference type="PANTHER" id="PTHR37928:SF2">
    <property type="entry name" value="GPI ANCHORED CFEM DOMAIN PROTEIN (AFU_ORTHOLOGUE AFUA_6G10580)"/>
    <property type="match status" value="1"/>
</dbReference>
<comment type="similarity">
    <text evidence="3">Belongs to the RBT5 family.</text>
</comment>
<sequence length="297" mass="31049">MWSARSRSPSISFLYVLLLLTSILAQPPWKGGSGFGGISDCGQGCFFQGLQASGCQFPNIGCVCEAQSFIPDLTTCVNSRCNATEVEETLQAASSLCAFAGQTSSAPTLIPTSQPEPTSARTSQASTNAQTSLSTLTTSTTRSSTQPEDTFIVSTTSTTGSSTQSEDTPIASTTSSPQPPASETSPPSETPSTTQPASEAATPIGAIVGGVVGGFGGLTLVLAMVWLIMREKNKGESIKALPPLMPKPHTDQVEDQSQPIWDGQQAFNWNPRVQANTTAELPAAEIIQELPTGRFPN</sequence>
<dbReference type="InterPro" id="IPR008427">
    <property type="entry name" value="Extracellular_membr_CFEM_dom"/>
</dbReference>
<keyword evidence="14" id="KW-0449">Lipoprotein</keyword>
<evidence type="ECO:0000256" key="17">
    <source>
        <dbReference type="SAM" id="Phobius"/>
    </source>
</evidence>
<evidence type="ECO:0000256" key="5">
    <source>
        <dbReference type="ARBA" id="ARBA00022525"/>
    </source>
</evidence>
<evidence type="ECO:0000256" key="4">
    <source>
        <dbReference type="ARBA" id="ARBA00022475"/>
    </source>
</evidence>
<evidence type="ECO:0000256" key="11">
    <source>
        <dbReference type="ARBA" id="ARBA00023136"/>
    </source>
</evidence>
<comment type="subcellular location">
    <subcellularLocation>
        <location evidence="1">Cell membrane</location>
        <topology evidence="1">Lipid-anchor</topology>
        <topology evidence="1">GPI-anchor</topology>
    </subcellularLocation>
    <subcellularLocation>
        <location evidence="2">Secreted</location>
    </subcellularLocation>
</comment>
<dbReference type="GO" id="GO:0046872">
    <property type="term" value="F:metal ion binding"/>
    <property type="evidence" value="ECO:0007669"/>
    <property type="project" value="UniProtKB-KW"/>
</dbReference>
<evidence type="ECO:0000256" key="14">
    <source>
        <dbReference type="ARBA" id="ARBA00023288"/>
    </source>
</evidence>
<evidence type="ECO:0000256" key="1">
    <source>
        <dbReference type="ARBA" id="ARBA00004609"/>
    </source>
</evidence>
<keyword evidence="21" id="KW-1185">Reference proteome</keyword>
<feature type="compositionally biased region" description="Low complexity" evidence="16">
    <location>
        <begin position="154"/>
        <end position="199"/>
    </location>
</feature>
<dbReference type="Proteomes" id="UP001373714">
    <property type="component" value="Unassembled WGS sequence"/>
</dbReference>
<feature type="disulfide bond" evidence="15">
    <location>
        <begin position="55"/>
        <end position="62"/>
    </location>
</feature>
<evidence type="ECO:0000256" key="16">
    <source>
        <dbReference type="SAM" id="MobiDB-lite"/>
    </source>
</evidence>
<evidence type="ECO:0000256" key="9">
    <source>
        <dbReference type="ARBA" id="ARBA00022729"/>
    </source>
</evidence>
<dbReference type="InterPro" id="IPR051735">
    <property type="entry name" value="CFEM_domain"/>
</dbReference>
<evidence type="ECO:0000313" key="20">
    <source>
        <dbReference type="EMBL" id="KAK6362202.1"/>
    </source>
</evidence>
<feature type="disulfide bond" evidence="15">
    <location>
        <begin position="64"/>
        <end position="97"/>
    </location>
</feature>
<keyword evidence="17" id="KW-1133">Transmembrane helix</keyword>
<evidence type="ECO:0000256" key="13">
    <source>
        <dbReference type="ARBA" id="ARBA00023180"/>
    </source>
</evidence>
<comment type="caution">
    <text evidence="20">The sequence shown here is derived from an EMBL/GenBank/DDBJ whole genome shotgun (WGS) entry which is preliminary data.</text>
</comment>
<evidence type="ECO:0000256" key="6">
    <source>
        <dbReference type="ARBA" id="ARBA00022617"/>
    </source>
</evidence>
<feature type="disulfide bond" evidence="15">
    <location>
        <begin position="45"/>
        <end position="76"/>
    </location>
</feature>
<name>A0AAV9VL35_9PEZI</name>
<dbReference type="Pfam" id="PF05730">
    <property type="entry name" value="CFEM"/>
    <property type="match status" value="1"/>
</dbReference>
<dbReference type="AlphaFoldDB" id="A0AAV9VL35"/>
<keyword evidence="11 17" id="KW-0472">Membrane</keyword>
<organism evidence="20 21">
    <name type="scientific">Orbilia blumenaviensis</name>
    <dbReference type="NCBI Taxonomy" id="1796055"/>
    <lineage>
        <taxon>Eukaryota</taxon>
        <taxon>Fungi</taxon>
        <taxon>Dikarya</taxon>
        <taxon>Ascomycota</taxon>
        <taxon>Pezizomycotina</taxon>
        <taxon>Orbiliomycetes</taxon>
        <taxon>Orbiliales</taxon>
        <taxon>Orbiliaceae</taxon>
        <taxon>Orbilia</taxon>
    </lineage>
</organism>
<feature type="compositionally biased region" description="Polar residues" evidence="16">
    <location>
        <begin position="107"/>
        <end position="117"/>
    </location>
</feature>
<dbReference type="SMART" id="SM00747">
    <property type="entry name" value="CFEM"/>
    <property type="match status" value="1"/>
</dbReference>
<feature type="transmembrane region" description="Helical" evidence="17">
    <location>
        <begin position="204"/>
        <end position="229"/>
    </location>
</feature>
<keyword evidence="7" id="KW-0336">GPI-anchor</keyword>
<gene>
    <name evidence="20" type="ORF">TWF730_005898</name>
</gene>
<keyword evidence="6" id="KW-0349">Heme</keyword>
<keyword evidence="5" id="KW-0964">Secreted</keyword>
<keyword evidence="12 15" id="KW-1015">Disulfide bond</keyword>
<feature type="disulfide bond" evidence="15">
    <location>
        <begin position="41"/>
        <end position="81"/>
    </location>
</feature>
<feature type="signal peptide" evidence="18">
    <location>
        <begin position="1"/>
        <end position="25"/>
    </location>
</feature>
<evidence type="ECO:0000256" key="18">
    <source>
        <dbReference type="SAM" id="SignalP"/>
    </source>
</evidence>
<dbReference type="EMBL" id="JAVHNS010000002">
    <property type="protein sequence ID" value="KAK6362202.1"/>
    <property type="molecule type" value="Genomic_DNA"/>
</dbReference>
<keyword evidence="13" id="KW-0325">Glycoprotein</keyword>
<evidence type="ECO:0000313" key="21">
    <source>
        <dbReference type="Proteomes" id="UP001373714"/>
    </source>
</evidence>
<evidence type="ECO:0000256" key="2">
    <source>
        <dbReference type="ARBA" id="ARBA00004613"/>
    </source>
</evidence>
<feature type="compositionally biased region" description="Low complexity" evidence="16">
    <location>
        <begin position="118"/>
        <end position="146"/>
    </location>
</feature>
<keyword evidence="17" id="KW-0812">Transmembrane</keyword>
<feature type="region of interest" description="Disordered" evidence="16">
    <location>
        <begin position="107"/>
        <end position="199"/>
    </location>
</feature>
<protein>
    <recommendedName>
        <fullName evidence="19">CFEM domain-containing protein</fullName>
    </recommendedName>
</protein>
<accession>A0AAV9VL35</accession>
<comment type="caution">
    <text evidence="15">Lacks conserved residue(s) required for the propagation of feature annotation.</text>
</comment>
<evidence type="ECO:0000259" key="19">
    <source>
        <dbReference type="PROSITE" id="PS52012"/>
    </source>
</evidence>
<dbReference type="GO" id="GO:0005576">
    <property type="term" value="C:extracellular region"/>
    <property type="evidence" value="ECO:0007669"/>
    <property type="project" value="UniProtKB-SubCell"/>
</dbReference>
<keyword evidence="4" id="KW-1003">Cell membrane</keyword>
<evidence type="ECO:0000256" key="3">
    <source>
        <dbReference type="ARBA" id="ARBA00010031"/>
    </source>
</evidence>
<feature type="domain" description="CFEM" evidence="19">
    <location>
        <begin position="13"/>
        <end position="130"/>
    </location>
</feature>
<evidence type="ECO:0000256" key="10">
    <source>
        <dbReference type="ARBA" id="ARBA00023004"/>
    </source>
</evidence>
<keyword evidence="9 18" id="KW-0732">Signal</keyword>
<evidence type="ECO:0000256" key="12">
    <source>
        <dbReference type="ARBA" id="ARBA00023157"/>
    </source>
</evidence>
<reference evidence="20 21" key="1">
    <citation type="submission" date="2019-10" db="EMBL/GenBank/DDBJ databases">
        <authorList>
            <person name="Palmer J.M."/>
        </authorList>
    </citation>
    <scope>NUCLEOTIDE SEQUENCE [LARGE SCALE GENOMIC DNA]</scope>
    <source>
        <strain evidence="20 21">TWF730</strain>
    </source>
</reference>
<proteinExistence type="inferred from homology"/>
<evidence type="ECO:0000256" key="7">
    <source>
        <dbReference type="ARBA" id="ARBA00022622"/>
    </source>
</evidence>
<keyword evidence="10" id="KW-0408">Iron</keyword>